<evidence type="ECO:0000313" key="2">
    <source>
        <dbReference type="EMBL" id="WVZ86463.1"/>
    </source>
</evidence>
<dbReference type="AlphaFoldDB" id="A0AAQ3U6Y5"/>
<reference evidence="2 3" key="1">
    <citation type="submission" date="2024-02" db="EMBL/GenBank/DDBJ databases">
        <title>High-quality chromosome-scale genome assembly of Pensacola bahiagrass (Paspalum notatum Flugge var. saurae).</title>
        <authorList>
            <person name="Vega J.M."/>
            <person name="Podio M."/>
            <person name="Orjuela J."/>
            <person name="Siena L.A."/>
            <person name="Pessino S.C."/>
            <person name="Combes M.C."/>
            <person name="Mariac C."/>
            <person name="Albertini E."/>
            <person name="Pupilli F."/>
            <person name="Ortiz J.P.A."/>
            <person name="Leblanc O."/>
        </authorList>
    </citation>
    <scope>NUCLEOTIDE SEQUENCE [LARGE SCALE GENOMIC DNA]</scope>
    <source>
        <strain evidence="2">R1</strain>
        <tissue evidence="2">Leaf</tissue>
    </source>
</reference>
<evidence type="ECO:0000256" key="1">
    <source>
        <dbReference type="SAM" id="MobiDB-lite"/>
    </source>
</evidence>
<keyword evidence="3" id="KW-1185">Reference proteome</keyword>
<dbReference type="EMBL" id="CP144751">
    <property type="protein sequence ID" value="WVZ86463.1"/>
    <property type="molecule type" value="Genomic_DNA"/>
</dbReference>
<protein>
    <submittedName>
        <fullName evidence="2">Uncharacterized protein</fullName>
    </submittedName>
</protein>
<accession>A0AAQ3U6Y5</accession>
<feature type="region of interest" description="Disordered" evidence="1">
    <location>
        <begin position="1"/>
        <end position="32"/>
    </location>
</feature>
<dbReference type="Proteomes" id="UP001341281">
    <property type="component" value="Chromosome 07"/>
</dbReference>
<sequence length="117" mass="13756">MTRRGSEVGEKQMKPTKAKEEEEEEKKAPEKLPTWEEFRAAREHLDAMYVEVVRFTEETIREVEEDRKAGRVPDPAEIDMDLWKKRYAKIVRDYPPPEHIVPAEVAAAYLKLLDDED</sequence>
<evidence type="ECO:0000313" key="3">
    <source>
        <dbReference type="Proteomes" id="UP001341281"/>
    </source>
</evidence>
<proteinExistence type="predicted"/>
<organism evidence="2 3">
    <name type="scientific">Paspalum notatum var. saurae</name>
    <dbReference type="NCBI Taxonomy" id="547442"/>
    <lineage>
        <taxon>Eukaryota</taxon>
        <taxon>Viridiplantae</taxon>
        <taxon>Streptophyta</taxon>
        <taxon>Embryophyta</taxon>
        <taxon>Tracheophyta</taxon>
        <taxon>Spermatophyta</taxon>
        <taxon>Magnoliopsida</taxon>
        <taxon>Liliopsida</taxon>
        <taxon>Poales</taxon>
        <taxon>Poaceae</taxon>
        <taxon>PACMAD clade</taxon>
        <taxon>Panicoideae</taxon>
        <taxon>Andropogonodae</taxon>
        <taxon>Paspaleae</taxon>
        <taxon>Paspalinae</taxon>
        <taxon>Paspalum</taxon>
    </lineage>
</organism>
<name>A0AAQ3U6Y5_PASNO</name>
<gene>
    <name evidence="2" type="ORF">U9M48_033234</name>
</gene>